<evidence type="ECO:0000313" key="3">
    <source>
        <dbReference type="Proteomes" id="UP000503336"/>
    </source>
</evidence>
<dbReference type="Gene3D" id="1.10.287.910">
    <property type="entry name" value="bacterial mercury transporter, merf"/>
    <property type="match status" value="1"/>
</dbReference>
<proteinExistence type="predicted"/>
<evidence type="ECO:0000256" key="1">
    <source>
        <dbReference type="SAM" id="Phobius"/>
    </source>
</evidence>
<dbReference type="NCBIfam" id="NF033565">
    <property type="entry name" value="trans_MerF"/>
    <property type="match status" value="1"/>
</dbReference>
<feature type="transmembrane region" description="Helical" evidence="1">
    <location>
        <begin position="45"/>
        <end position="63"/>
    </location>
</feature>
<keyword evidence="1" id="KW-0812">Transmembrane</keyword>
<keyword evidence="3" id="KW-1185">Reference proteome</keyword>
<dbReference type="EMBL" id="CP049056">
    <property type="protein sequence ID" value="QIE55178.1"/>
    <property type="molecule type" value="Genomic_DNA"/>
</dbReference>
<dbReference type="InterPro" id="IPR021091">
    <property type="entry name" value="Mercury_ion_transport_MerF"/>
</dbReference>
<name>A0A7L5BWF8_9RHOB</name>
<dbReference type="GO" id="GO:0016020">
    <property type="term" value="C:membrane"/>
    <property type="evidence" value="ECO:0007669"/>
    <property type="project" value="InterPro"/>
</dbReference>
<dbReference type="RefSeq" id="WP_165096657.1">
    <property type="nucleotide sequence ID" value="NZ_CP049056.1"/>
</dbReference>
<keyword evidence="1" id="KW-0472">Membrane</keyword>
<accession>A0A7L5BWF8</accession>
<protein>
    <submittedName>
        <fullName evidence="2">Mercury resistance system transport protein MerF</fullName>
    </submittedName>
</protein>
<dbReference type="Proteomes" id="UP000503336">
    <property type="component" value="Chromosome"/>
</dbReference>
<organism evidence="2 3">
    <name type="scientific">Pikeienuella piscinae</name>
    <dbReference type="NCBI Taxonomy" id="2748098"/>
    <lineage>
        <taxon>Bacteria</taxon>
        <taxon>Pseudomonadati</taxon>
        <taxon>Pseudomonadota</taxon>
        <taxon>Alphaproteobacteria</taxon>
        <taxon>Rhodobacterales</taxon>
        <taxon>Paracoccaceae</taxon>
        <taxon>Pikeienuella</taxon>
    </lineage>
</organism>
<dbReference type="Pfam" id="PF11431">
    <property type="entry name" value="Transport_MerF"/>
    <property type="match status" value="1"/>
</dbReference>
<keyword evidence="1" id="KW-1133">Transmembrane helix</keyword>
<dbReference type="AlphaFoldDB" id="A0A7L5BWF8"/>
<evidence type="ECO:0000313" key="2">
    <source>
        <dbReference type="EMBL" id="QIE55178.1"/>
    </source>
</evidence>
<sequence length="70" mass="7427">MRNKLLTFGIGGTVLAALCCFTPLLPVVLPALGLAGFLGVVYNDAVLLPVLAGFLVLAGVSLWRMKTRRK</sequence>
<reference evidence="2 3" key="1">
    <citation type="submission" date="2020-02" db="EMBL/GenBank/DDBJ databases">
        <title>complete genome sequence of Rhodobacteraceae bacterium.</title>
        <authorList>
            <person name="Park J."/>
            <person name="Kim Y.-S."/>
            <person name="Kim K.-H."/>
        </authorList>
    </citation>
    <scope>NUCLEOTIDE SEQUENCE [LARGE SCALE GENOMIC DNA]</scope>
    <source>
        <strain evidence="2 3">RR4-56</strain>
    </source>
</reference>
<dbReference type="KEGG" id="hdh:G5B40_06760"/>
<gene>
    <name evidence="2" type="primary">merF</name>
    <name evidence="2" type="ORF">G5B40_06760</name>
</gene>